<gene>
    <name evidence="2" type="ORF">HZS55_17850</name>
</gene>
<dbReference type="KEGG" id="hrr:HZS55_17850"/>
<dbReference type="AlphaFoldDB" id="A0A7D5NXY3"/>
<feature type="compositionally biased region" description="Acidic residues" evidence="1">
    <location>
        <begin position="85"/>
        <end position="95"/>
    </location>
</feature>
<protein>
    <submittedName>
        <fullName evidence="2">Uncharacterized protein</fullName>
    </submittedName>
</protein>
<keyword evidence="3" id="KW-1185">Reference proteome</keyword>
<dbReference type="GeneID" id="56079767"/>
<proteinExistence type="predicted"/>
<dbReference type="Proteomes" id="UP000509667">
    <property type="component" value="Chromosome"/>
</dbReference>
<dbReference type="RefSeq" id="WP_179907692.1">
    <property type="nucleotide sequence ID" value="NZ_CP058910.1"/>
</dbReference>
<evidence type="ECO:0000256" key="1">
    <source>
        <dbReference type="SAM" id="MobiDB-lite"/>
    </source>
</evidence>
<accession>A0A7D5NXY3</accession>
<feature type="region of interest" description="Disordered" evidence="1">
    <location>
        <begin position="81"/>
        <end position="103"/>
    </location>
</feature>
<feature type="compositionally biased region" description="Acidic residues" evidence="1">
    <location>
        <begin position="39"/>
        <end position="51"/>
    </location>
</feature>
<dbReference type="EMBL" id="CP058910">
    <property type="protein sequence ID" value="QLH75777.1"/>
    <property type="molecule type" value="Genomic_DNA"/>
</dbReference>
<evidence type="ECO:0000313" key="2">
    <source>
        <dbReference type="EMBL" id="QLH75777.1"/>
    </source>
</evidence>
<feature type="region of interest" description="Disordered" evidence="1">
    <location>
        <begin position="17"/>
        <end position="54"/>
    </location>
</feature>
<organism evidence="2 3">
    <name type="scientific">Halosimplex rubrum</name>
    <dbReference type="NCBI Taxonomy" id="869889"/>
    <lineage>
        <taxon>Archaea</taxon>
        <taxon>Methanobacteriati</taxon>
        <taxon>Methanobacteriota</taxon>
        <taxon>Stenosarchaea group</taxon>
        <taxon>Halobacteria</taxon>
        <taxon>Halobacteriales</taxon>
        <taxon>Haloarculaceae</taxon>
        <taxon>Halosimplex</taxon>
    </lineage>
</organism>
<dbReference type="OrthoDB" id="242711at2157"/>
<sequence>MAKFTLLEVHLDGAEFTANAPYSSESDEDTDGLGGLPFGEDESDQATETTDDGGANPFAIVLTFAGMILGVVALRRILGGSGEPVLDEPATEEADSGGLRARF</sequence>
<evidence type="ECO:0000313" key="3">
    <source>
        <dbReference type="Proteomes" id="UP000509667"/>
    </source>
</evidence>
<name>A0A7D5NXY3_9EURY</name>
<reference evidence="2 3" key="1">
    <citation type="submission" date="2020-07" db="EMBL/GenBank/DDBJ databases">
        <title>Halosimplex pelagicum sp. nov. and Halosimplex rubrum sp. nov., isolated from salted brown alga Laminaria, and emended description of the genus Halosimplex.</title>
        <authorList>
            <person name="Cui H."/>
        </authorList>
    </citation>
    <scope>NUCLEOTIDE SEQUENCE [LARGE SCALE GENOMIC DNA]</scope>
    <source>
        <strain evidence="2 3">R27</strain>
    </source>
</reference>